<dbReference type="InterPro" id="IPR038186">
    <property type="entry name" value="CHAD_dom_sf"/>
</dbReference>
<evidence type="ECO:0000313" key="4">
    <source>
        <dbReference type="Proteomes" id="UP001252243"/>
    </source>
</evidence>
<protein>
    <submittedName>
        <fullName evidence="3">CHAD domain-containing protein</fullName>
    </submittedName>
</protein>
<dbReference type="EMBL" id="JAVDVQ010000030">
    <property type="protein sequence ID" value="MDR7084735.1"/>
    <property type="molecule type" value="Genomic_DNA"/>
</dbReference>
<dbReference type="PROSITE" id="PS51707">
    <property type="entry name" value="CYTH"/>
    <property type="match status" value="1"/>
</dbReference>
<dbReference type="Gene3D" id="1.40.20.10">
    <property type="entry name" value="CHAD domain"/>
    <property type="match status" value="1"/>
</dbReference>
<dbReference type="SUPFAM" id="SSF55154">
    <property type="entry name" value="CYTH-like phosphatases"/>
    <property type="match status" value="1"/>
</dbReference>
<feature type="domain" description="CHAD" evidence="2">
    <location>
        <begin position="215"/>
        <end position="501"/>
    </location>
</feature>
<dbReference type="InterPro" id="IPR007899">
    <property type="entry name" value="CHAD_dom"/>
</dbReference>
<accession>A0ABU1UHY1</accession>
<feature type="domain" description="CYTH" evidence="1">
    <location>
        <begin position="6"/>
        <end position="201"/>
    </location>
</feature>
<organism evidence="3 4">
    <name type="scientific">Arthrobacter ginsengisoli</name>
    <dbReference type="NCBI Taxonomy" id="1356565"/>
    <lineage>
        <taxon>Bacteria</taxon>
        <taxon>Bacillati</taxon>
        <taxon>Actinomycetota</taxon>
        <taxon>Actinomycetes</taxon>
        <taxon>Micrococcales</taxon>
        <taxon>Micrococcaceae</taxon>
        <taxon>Arthrobacter</taxon>
    </lineage>
</organism>
<dbReference type="Gene3D" id="2.40.320.10">
    <property type="entry name" value="Hypothetical Protein Pfu-838710-001"/>
    <property type="match status" value="1"/>
</dbReference>
<evidence type="ECO:0000259" key="2">
    <source>
        <dbReference type="PROSITE" id="PS51708"/>
    </source>
</evidence>
<keyword evidence="4" id="KW-1185">Reference proteome</keyword>
<dbReference type="Pfam" id="PF05235">
    <property type="entry name" value="CHAD"/>
    <property type="match status" value="1"/>
</dbReference>
<dbReference type="InterPro" id="IPR023577">
    <property type="entry name" value="CYTH_domain"/>
</dbReference>
<proteinExistence type="predicted"/>
<comment type="caution">
    <text evidence="3">The sequence shown here is derived from an EMBL/GenBank/DDBJ whole genome shotgun (WGS) entry which is preliminary data.</text>
</comment>
<name>A0ABU1UHY1_9MICC</name>
<reference evidence="3 4" key="1">
    <citation type="submission" date="2023-07" db="EMBL/GenBank/DDBJ databases">
        <title>Sorghum-associated microbial communities from plants grown in Nebraska, USA.</title>
        <authorList>
            <person name="Schachtman D."/>
        </authorList>
    </citation>
    <scope>NUCLEOTIDE SEQUENCE [LARGE SCALE GENOMIC DNA]</scope>
    <source>
        <strain evidence="3 4">BE167</strain>
    </source>
</reference>
<dbReference type="SMART" id="SM01118">
    <property type="entry name" value="CYTH"/>
    <property type="match status" value="1"/>
</dbReference>
<dbReference type="RefSeq" id="WP_310061599.1">
    <property type="nucleotide sequence ID" value="NZ_JAVDVQ010000030.1"/>
</dbReference>
<dbReference type="PROSITE" id="PS51708">
    <property type="entry name" value="CHAD"/>
    <property type="match status" value="1"/>
</dbReference>
<dbReference type="InterPro" id="IPR033469">
    <property type="entry name" value="CYTH-like_dom_sf"/>
</dbReference>
<dbReference type="Pfam" id="PF01928">
    <property type="entry name" value="CYTH"/>
    <property type="match status" value="1"/>
</dbReference>
<dbReference type="CDD" id="cd07374">
    <property type="entry name" value="CYTH-like_Pase"/>
    <property type="match status" value="1"/>
</dbReference>
<dbReference type="PANTHER" id="PTHR39339">
    <property type="entry name" value="SLR1444 PROTEIN"/>
    <property type="match status" value="1"/>
</dbReference>
<sequence length="507" mass="55139">MAVTETLEVERKFDVGGSDELPVFTSIAGVDRVGTAAEHKLHAVYFDTATLALAACRITLRRRTGGKDAGWHLKVPVAAGERREITKPLNEDPDSVPARLKELVLVHTRNQELVAVAELKTRRTAIPLIAADGTVLAEFSDDRVESRILLEPAESAAWREWEIELVDGTRRLLEAADVVIAMLGHQPAELPSKLARALGGRYPGGGPPIPRPALQGRASAVLLSYLREQVQALKTHDPGVREGAPDAVHQLRVAARRMRSVLASFRSLTDKETARLLREELQWLAGAVGAARDLEVMRDHLDGLISAEPPDLIIGSVKHQLDDQLGAAYEAALADGLAALESDRYFRLLDALDGFLAAPPLAGPAHKKAPGTIGRLVNADRKRLSGAVKSLEDAPAGEAANAALHEVRKSAKRLRYAAEAAVPIFGKQAARLARTAAVIQTVLGEHQDSVIIRERLRSLAREFPEGGSGTGFTYGRLHALEQQRGADARTRFFRTWRKSPPKPLHWK</sequence>
<evidence type="ECO:0000259" key="1">
    <source>
        <dbReference type="PROSITE" id="PS51707"/>
    </source>
</evidence>
<gene>
    <name evidence="3" type="ORF">J2X01_004051</name>
</gene>
<dbReference type="Proteomes" id="UP001252243">
    <property type="component" value="Unassembled WGS sequence"/>
</dbReference>
<evidence type="ECO:0000313" key="3">
    <source>
        <dbReference type="EMBL" id="MDR7084735.1"/>
    </source>
</evidence>
<dbReference type="SMART" id="SM00880">
    <property type="entry name" value="CHAD"/>
    <property type="match status" value="1"/>
</dbReference>
<dbReference type="PANTHER" id="PTHR39339:SF1">
    <property type="entry name" value="CHAD DOMAIN-CONTAINING PROTEIN"/>
    <property type="match status" value="1"/>
</dbReference>